<evidence type="ECO:0000313" key="4">
    <source>
        <dbReference type="Proteomes" id="UP000593564"/>
    </source>
</evidence>
<evidence type="ECO:0000313" key="3">
    <source>
        <dbReference type="EMBL" id="KAF5955999.1"/>
    </source>
</evidence>
<dbReference type="EMBL" id="JACBKZ010000003">
    <property type="protein sequence ID" value="KAF5955999.1"/>
    <property type="molecule type" value="Genomic_DNA"/>
</dbReference>
<name>A0A7J7HTL4_CAMSI</name>
<dbReference type="PANTHER" id="PTHR35992">
    <property type="entry name" value="CYTOMATRIX PROTEIN-LIKE PROTEIN"/>
    <property type="match status" value="1"/>
</dbReference>
<gene>
    <name evidence="3" type="ORF">HYC85_008855</name>
</gene>
<feature type="region of interest" description="Disordered" evidence="2">
    <location>
        <begin position="232"/>
        <end position="273"/>
    </location>
</feature>
<reference evidence="4" key="1">
    <citation type="journal article" date="2020" name="Nat. Commun.">
        <title>Genome assembly of wild tea tree DASZ reveals pedigree and selection history of tea varieties.</title>
        <authorList>
            <person name="Zhang W."/>
            <person name="Zhang Y."/>
            <person name="Qiu H."/>
            <person name="Guo Y."/>
            <person name="Wan H."/>
            <person name="Zhang X."/>
            <person name="Scossa F."/>
            <person name="Alseekh S."/>
            <person name="Zhang Q."/>
            <person name="Wang P."/>
            <person name="Xu L."/>
            <person name="Schmidt M.H."/>
            <person name="Jia X."/>
            <person name="Li D."/>
            <person name="Zhu A."/>
            <person name="Guo F."/>
            <person name="Chen W."/>
            <person name="Ni D."/>
            <person name="Usadel B."/>
            <person name="Fernie A.R."/>
            <person name="Wen W."/>
        </authorList>
    </citation>
    <scope>NUCLEOTIDE SEQUENCE [LARGE SCALE GENOMIC DNA]</scope>
    <source>
        <strain evidence="4">cv. G240</strain>
    </source>
</reference>
<dbReference type="AlphaFoldDB" id="A0A7J7HTL4"/>
<keyword evidence="1" id="KW-0175">Coiled coil</keyword>
<accession>A0A7J7HTL4</accession>
<feature type="compositionally biased region" description="Basic and acidic residues" evidence="2">
    <location>
        <begin position="242"/>
        <end position="261"/>
    </location>
</feature>
<dbReference type="PANTHER" id="PTHR35992:SF1">
    <property type="entry name" value="CYTOMATRIX PROTEIN-LIKE PROTEIN"/>
    <property type="match status" value="1"/>
</dbReference>
<comment type="caution">
    <text evidence="3">The sequence shown here is derived from an EMBL/GenBank/DDBJ whole genome shotgun (WGS) entry which is preliminary data.</text>
</comment>
<organism evidence="3 4">
    <name type="scientific">Camellia sinensis</name>
    <name type="common">Tea plant</name>
    <name type="synonym">Thea sinensis</name>
    <dbReference type="NCBI Taxonomy" id="4442"/>
    <lineage>
        <taxon>Eukaryota</taxon>
        <taxon>Viridiplantae</taxon>
        <taxon>Streptophyta</taxon>
        <taxon>Embryophyta</taxon>
        <taxon>Tracheophyta</taxon>
        <taxon>Spermatophyta</taxon>
        <taxon>Magnoliopsida</taxon>
        <taxon>eudicotyledons</taxon>
        <taxon>Gunneridae</taxon>
        <taxon>Pentapetalae</taxon>
        <taxon>asterids</taxon>
        <taxon>Ericales</taxon>
        <taxon>Theaceae</taxon>
        <taxon>Camellia</taxon>
    </lineage>
</organism>
<keyword evidence="4" id="KW-1185">Reference proteome</keyword>
<evidence type="ECO:0000256" key="2">
    <source>
        <dbReference type="SAM" id="MobiDB-lite"/>
    </source>
</evidence>
<feature type="coiled-coil region" evidence="1">
    <location>
        <begin position="172"/>
        <end position="227"/>
    </location>
</feature>
<reference evidence="3 4" key="2">
    <citation type="submission" date="2020-07" db="EMBL/GenBank/DDBJ databases">
        <title>Genome assembly of wild tea tree DASZ reveals pedigree and selection history of tea varieties.</title>
        <authorList>
            <person name="Zhang W."/>
        </authorList>
    </citation>
    <scope>NUCLEOTIDE SEQUENCE [LARGE SCALE GENOMIC DNA]</scope>
    <source>
        <strain evidence="4">cv. G240</strain>
        <tissue evidence="3">Leaf</tissue>
    </source>
</reference>
<evidence type="ECO:0000256" key="1">
    <source>
        <dbReference type="SAM" id="Coils"/>
    </source>
</evidence>
<protein>
    <submittedName>
        <fullName evidence="3">Uncharacterized protein</fullName>
    </submittedName>
</protein>
<proteinExistence type="predicted"/>
<dbReference type="Proteomes" id="UP000593564">
    <property type="component" value="Unassembled WGS sequence"/>
</dbReference>
<sequence>MYSSNMGALKGSNVSSDRRQWQKVFNALTHLLRRQQIQIESLAKERQFLEDRIKLQYGRWVFDVNQLQDQISLMNRDFTGEEMKCNFEAAKWDLMVGQKQREAFIYKTKLDNAASELADFRVCFGHLSHNCCETKNDSEMLALLSERNFVWNQYKKRESDLTNRLKIKSTEVEHANEKIQELLTTMEQLKSSNVEKDIAILKLKTDMAELEAASTKKSDEISRLSNKLELLRKAGSNSDGTEGDKNRGTDSRNTIPKKESHPSQVLQKGCRSSKRKSVDTILISETPKLFKSTFKVPKLKNSSPCVI</sequence>